<sequence>MASTSDREPSAAFALPLERFQESGPTLDLRGSESDGTIQAVPDPDFVRGPKESVPVGEVKEDKKECSTLNSKKWLISVSSAVPQGKMIANVVGSSSQMVNPKDDFVIYVSEPNCERTLVRSSEDFYRLHHDLLADGELVQELPLLSNRHDDLAGTGGETRPKHSQPPSPSKQPKKKRSSFFAKVRSVFRDSEQQAKPCPPIQNQNSEFSHVSRTDPLISPPHSPATRPHAELGLFDFEKGNTLGPTASPLMGERTTAFLSLTPSNSSGDNAKGDNVKQICDTVIGAVADRRRTGSSSTLGTSALGSPKLSDPHSPEGSSDAILQPSHLPISSPDAMDLQPLQLDSPSSTSNREGVYIGLANYLSALCKDETLSTSLALREFFTSRPSDLENQSNKQRDLASRNTGIIAYQKAQDEDSSTIAFNIDVSILGDSLPRRIRSVENGISETSMLSDAKTATKSVTDAFLETSATLIHPVSSSTLSEADHSRLGMPTLTTVPQIGTGTQLSDDVSASETFLKQAQMDGPEDCSPVPQKILARRPLTVDDFDLIRTLGKGCAGKVVLVRHKQNRKVYAMKAMVKRHVIAHSELQHTLIEQAVLKRMSTEDEQVRNPFIVKLWWSFHDDYNLYLVLDFHPGGDLATQLSRWGRLGRDRARFYTAEIVEGVEGLHAAGVIYRDLKPENVLLGSDGHIVLVDFGLAADFFPNHRSPGCILPHWMADGSGQAAEDGRLMLHRHATDVVRPKKRDVARSFVGTAEYLAPEVIKGLPYSYEVDWWSLGTMLYEALIGNTPFWAENHAEMYVKVLHDDLVFPEDNALDRDTRSFIRGSSVYPETTSAPYIPPTDSSLEFDTSNFDKTFLLMDTNLKRESVNSVEDADHKNGRVRPHFDEKAFSVYDFGESEMIYTSSEGRTTEKIEPCSGPSQGDADSDNCQTKRDDDGDLASSSDSVSLSVSDFGPENGLGTSATQQEGSAEEHDSDSISGTIDALEKESSAERTSEEMTPAVLERIQTLASEPGIKASSRHSRDFSRLSVDLEHRHHLEAGDRQSADDWSILEEGLRQQAPNGRKVSETLFAKGVVDAYRLALRRKKGTARLSKQPSWRSPAASLILSKTGGGNNVGDTEKATSGFLTPLSPTLAGIKSKFKNRSRSKQRFLGDPTSTKARVPGRSLHIATHESADQESNGMTSSALTPIHGLATRETSQGENERNVSSAKPSDDMRKAELEL</sequence>
<proteinExistence type="predicted"/>
<dbReference type="Proteomes" id="UP001241377">
    <property type="component" value="Unassembled WGS sequence"/>
</dbReference>
<name>A0ACC2VU72_9TREE</name>
<reference evidence="1" key="1">
    <citation type="submission" date="2023-04" db="EMBL/GenBank/DDBJ databases">
        <title>Draft Genome sequencing of Naganishia species isolated from polar environments using Oxford Nanopore Technology.</title>
        <authorList>
            <person name="Leo P."/>
            <person name="Venkateswaran K."/>
        </authorList>
    </citation>
    <scope>NUCLEOTIDE SEQUENCE</scope>
    <source>
        <strain evidence="1">MNA-CCFEE 5261</strain>
    </source>
</reference>
<dbReference type="EMBL" id="JASBWR010000051">
    <property type="protein sequence ID" value="KAJ9102619.1"/>
    <property type="molecule type" value="Genomic_DNA"/>
</dbReference>
<keyword evidence="2" id="KW-1185">Reference proteome</keyword>
<evidence type="ECO:0000313" key="1">
    <source>
        <dbReference type="EMBL" id="KAJ9102619.1"/>
    </source>
</evidence>
<evidence type="ECO:0000313" key="2">
    <source>
        <dbReference type="Proteomes" id="UP001241377"/>
    </source>
</evidence>
<gene>
    <name evidence="1" type="ORF">QFC19_004728</name>
</gene>
<accession>A0ACC2VU72</accession>
<organism evidence="1 2">
    <name type="scientific">Naganishia cerealis</name>
    <dbReference type="NCBI Taxonomy" id="610337"/>
    <lineage>
        <taxon>Eukaryota</taxon>
        <taxon>Fungi</taxon>
        <taxon>Dikarya</taxon>
        <taxon>Basidiomycota</taxon>
        <taxon>Agaricomycotina</taxon>
        <taxon>Tremellomycetes</taxon>
        <taxon>Filobasidiales</taxon>
        <taxon>Filobasidiaceae</taxon>
        <taxon>Naganishia</taxon>
    </lineage>
</organism>
<comment type="caution">
    <text evidence="1">The sequence shown here is derived from an EMBL/GenBank/DDBJ whole genome shotgun (WGS) entry which is preliminary data.</text>
</comment>
<protein>
    <submittedName>
        <fullName evidence="1">Uncharacterized protein</fullName>
    </submittedName>
</protein>